<sequence length="27" mass="3314">MLLRHLLLPIPFFVEFLFLATPFYEFV</sequence>
<proteinExistence type="predicted"/>
<dbReference type="EMBL" id="FN596740">
    <property type="protein sequence ID" value="CCB61474.1"/>
    <property type="molecule type" value="Genomic_DNA"/>
</dbReference>
<reference evidence="2" key="1">
    <citation type="journal article" date="2007" name="Nature">
        <title>The grapevine genome sequence suggests ancestral hexaploidization in major angiosperm phyla.</title>
        <authorList>
            <consortium name="The French-Italian Public Consortium for Grapevine Genome Characterization."/>
            <person name="Jaillon O."/>
            <person name="Aury J.-M."/>
            <person name="Noel B."/>
            <person name="Policriti A."/>
            <person name="Clepet C."/>
            <person name="Casagrande A."/>
            <person name="Choisne N."/>
            <person name="Aubourg S."/>
            <person name="Vitulo N."/>
            <person name="Jubin C."/>
            <person name="Vezzi A."/>
            <person name="Legeai F."/>
            <person name="Hugueney P."/>
            <person name="Dasilva C."/>
            <person name="Horner D."/>
            <person name="Mica E."/>
            <person name="Jublot D."/>
            <person name="Poulain J."/>
            <person name="Bruyere C."/>
            <person name="Billault A."/>
            <person name="Segurens B."/>
            <person name="Gouyvenoux M."/>
            <person name="Ugarte E."/>
            <person name="Cattonaro F."/>
            <person name="Anthouard V."/>
            <person name="Vico V."/>
            <person name="Del Fabbro C."/>
            <person name="Alaux M."/>
            <person name="Di Gaspero G."/>
            <person name="Dumas V."/>
            <person name="Felice N."/>
            <person name="Paillard S."/>
            <person name="Juman I."/>
            <person name="Moroldo M."/>
            <person name="Scalabrin S."/>
            <person name="Canaguier A."/>
            <person name="Le Clainche I."/>
            <person name="Malacrida G."/>
            <person name="Durand E."/>
            <person name="Pesole G."/>
            <person name="Laucou V."/>
            <person name="Chatelet P."/>
            <person name="Merdinoglu D."/>
            <person name="Delledonne M."/>
            <person name="Pezzotti M."/>
            <person name="Lecharny A."/>
            <person name="Scarpelli C."/>
            <person name="Artiguenave F."/>
            <person name="Pe M.E."/>
            <person name="Valle G."/>
            <person name="Morgante M."/>
            <person name="Caboche M."/>
            <person name="Adam-Blondon A.-F."/>
            <person name="Weissenbach J."/>
            <person name="Quetier F."/>
            <person name="Wincker P."/>
        </authorList>
    </citation>
    <scope>NUCLEOTIDE SEQUENCE [LARGE SCALE GENOMIC DNA]</scope>
    <source>
        <strain evidence="2">cv. Pinot noir / PN40024</strain>
    </source>
</reference>
<dbReference type="HOGENOM" id="CLU_3415663_0_0_1"/>
<accession>F6I3F6</accession>
<dbReference type="PaxDb" id="29760-VIT_09s0070g00880.t01"/>
<dbReference type="AlphaFoldDB" id="F6I3F6"/>
<dbReference type="InParanoid" id="F6I3F6"/>
<keyword evidence="2" id="KW-1185">Reference proteome</keyword>
<dbReference type="Proteomes" id="UP000009183">
    <property type="component" value="Chromosome 9"/>
</dbReference>
<gene>
    <name evidence="1" type="ordered locus">VIT_09s0070g00880</name>
</gene>
<name>F6I3F6_VITVI</name>
<evidence type="ECO:0000313" key="2">
    <source>
        <dbReference type="Proteomes" id="UP000009183"/>
    </source>
</evidence>
<protein>
    <submittedName>
        <fullName evidence="1">Uncharacterized protein</fullName>
    </submittedName>
</protein>
<evidence type="ECO:0000313" key="1">
    <source>
        <dbReference type="EMBL" id="CCB61474.1"/>
    </source>
</evidence>
<organism evidence="1 2">
    <name type="scientific">Vitis vinifera</name>
    <name type="common">Grape</name>
    <dbReference type="NCBI Taxonomy" id="29760"/>
    <lineage>
        <taxon>Eukaryota</taxon>
        <taxon>Viridiplantae</taxon>
        <taxon>Streptophyta</taxon>
        <taxon>Embryophyta</taxon>
        <taxon>Tracheophyta</taxon>
        <taxon>Spermatophyta</taxon>
        <taxon>Magnoliopsida</taxon>
        <taxon>eudicotyledons</taxon>
        <taxon>Gunneridae</taxon>
        <taxon>Pentapetalae</taxon>
        <taxon>rosids</taxon>
        <taxon>Vitales</taxon>
        <taxon>Vitaceae</taxon>
        <taxon>Viteae</taxon>
        <taxon>Vitis</taxon>
    </lineage>
</organism>